<accession>A0A916YLR3</accession>
<dbReference type="InterPro" id="IPR036388">
    <property type="entry name" value="WH-like_DNA-bd_sf"/>
</dbReference>
<organism evidence="2 3">
    <name type="scientific">Emticicia aquatilis</name>
    <dbReference type="NCBI Taxonomy" id="1537369"/>
    <lineage>
        <taxon>Bacteria</taxon>
        <taxon>Pseudomonadati</taxon>
        <taxon>Bacteroidota</taxon>
        <taxon>Cytophagia</taxon>
        <taxon>Cytophagales</taxon>
        <taxon>Leadbetterellaceae</taxon>
        <taxon>Emticicia</taxon>
    </lineage>
</organism>
<protein>
    <recommendedName>
        <fullName evidence="1">Peptidase S74 domain-containing protein</fullName>
    </recommendedName>
</protein>
<evidence type="ECO:0000313" key="2">
    <source>
        <dbReference type="EMBL" id="GGD51034.1"/>
    </source>
</evidence>
<dbReference type="InterPro" id="IPR030392">
    <property type="entry name" value="S74_ICA"/>
</dbReference>
<reference evidence="2" key="1">
    <citation type="journal article" date="2014" name="Int. J. Syst. Evol. Microbiol.">
        <title>Complete genome sequence of Corynebacterium casei LMG S-19264T (=DSM 44701T), isolated from a smear-ripened cheese.</title>
        <authorList>
            <consortium name="US DOE Joint Genome Institute (JGI-PGF)"/>
            <person name="Walter F."/>
            <person name="Albersmeier A."/>
            <person name="Kalinowski J."/>
            <person name="Ruckert C."/>
        </authorList>
    </citation>
    <scope>NUCLEOTIDE SEQUENCE</scope>
    <source>
        <strain evidence="2">CGMCC 1.15958</strain>
    </source>
</reference>
<evidence type="ECO:0000313" key="3">
    <source>
        <dbReference type="Proteomes" id="UP000609064"/>
    </source>
</evidence>
<dbReference type="Pfam" id="PF13884">
    <property type="entry name" value="Peptidase_S74"/>
    <property type="match status" value="1"/>
</dbReference>
<dbReference type="Proteomes" id="UP000609064">
    <property type="component" value="Unassembled WGS sequence"/>
</dbReference>
<dbReference type="Gene3D" id="1.10.10.10">
    <property type="entry name" value="Winged helix-like DNA-binding domain superfamily/Winged helix DNA-binding domain"/>
    <property type="match status" value="1"/>
</dbReference>
<dbReference type="PROSITE" id="PS51688">
    <property type="entry name" value="ICA"/>
    <property type="match status" value="1"/>
</dbReference>
<dbReference type="AlphaFoldDB" id="A0A916YLR3"/>
<proteinExistence type="predicted"/>
<gene>
    <name evidence="2" type="ORF">GCM10011514_14120</name>
</gene>
<name>A0A916YLR3_9BACT</name>
<dbReference type="EMBL" id="BMKK01000002">
    <property type="protein sequence ID" value="GGD51034.1"/>
    <property type="molecule type" value="Genomic_DNA"/>
</dbReference>
<keyword evidence="3" id="KW-1185">Reference proteome</keyword>
<evidence type="ECO:0000259" key="1">
    <source>
        <dbReference type="PROSITE" id="PS51688"/>
    </source>
</evidence>
<comment type="caution">
    <text evidence="2">The sequence shown here is derived from an EMBL/GenBank/DDBJ whole genome shotgun (WGS) entry which is preliminary data.</text>
</comment>
<reference evidence="2" key="2">
    <citation type="submission" date="2020-09" db="EMBL/GenBank/DDBJ databases">
        <authorList>
            <person name="Sun Q."/>
            <person name="Zhou Y."/>
        </authorList>
    </citation>
    <scope>NUCLEOTIDE SEQUENCE</scope>
    <source>
        <strain evidence="2">CGMCC 1.15958</strain>
    </source>
</reference>
<sequence>MVVAQSILLSPSDNILKATSIGINNDGSNPNAKLHVKGVGTTPTITPISSQVYSAISAEATPASTGNEVFSVYGYATNSTLSNAGLLGLTGNTAILNHGVLGMAVIDGSGDNFGVKGVGTNMGIGAAFGVLGSAYGNANARALYGVYGEAFSFGPATQYAGYFDGNVTVTGTVTSASDFKLKNNLSKISNGLGTLMKLSPYSYQYEKIAGMNLPAGNHHGFIAQDVQAVLPELVTKAIQPAKYDPVTKAKLSEPVEFLSVNYIELIPYLVKAIQEQQVQIEALKTELERLKNK</sequence>
<feature type="domain" description="Peptidase S74" evidence="1">
    <location>
        <begin position="177"/>
        <end position="287"/>
    </location>
</feature>